<reference evidence="8" key="2">
    <citation type="submission" date="2020-09" db="EMBL/GenBank/DDBJ databases">
        <authorList>
            <person name="Sun Q."/>
            <person name="Zhou Y."/>
        </authorList>
    </citation>
    <scope>NUCLEOTIDE SEQUENCE</scope>
    <source>
        <strain evidence="8">CGMCC 4.7308</strain>
    </source>
</reference>
<feature type="transmembrane region" description="Helical" evidence="7">
    <location>
        <begin position="189"/>
        <end position="210"/>
    </location>
</feature>
<keyword evidence="9" id="KW-1185">Reference proteome</keyword>
<keyword evidence="3 7" id="KW-0812">Transmembrane</keyword>
<keyword evidence="2" id="KW-1003">Cell membrane</keyword>
<feature type="compositionally biased region" description="Basic and acidic residues" evidence="6">
    <location>
        <begin position="1"/>
        <end position="10"/>
    </location>
</feature>
<dbReference type="AlphaFoldDB" id="A0A917SZN6"/>
<gene>
    <name evidence="8" type="primary">rbsC-2</name>
    <name evidence="8" type="ORF">GCM10011594_26680</name>
</gene>
<feature type="transmembrane region" description="Helical" evidence="7">
    <location>
        <begin position="46"/>
        <end position="64"/>
    </location>
</feature>
<evidence type="ECO:0000256" key="4">
    <source>
        <dbReference type="ARBA" id="ARBA00022989"/>
    </source>
</evidence>
<dbReference type="PANTHER" id="PTHR32196">
    <property type="entry name" value="ABC TRANSPORTER PERMEASE PROTEIN YPHD-RELATED-RELATED"/>
    <property type="match status" value="1"/>
</dbReference>
<dbReference type="CDD" id="cd06579">
    <property type="entry name" value="TM_PBP1_transp_AraH_like"/>
    <property type="match status" value="1"/>
</dbReference>
<feature type="transmembrane region" description="Helical" evidence="7">
    <location>
        <begin position="243"/>
        <end position="261"/>
    </location>
</feature>
<reference evidence="8" key="1">
    <citation type="journal article" date="2014" name="Int. J. Syst. Evol. Microbiol.">
        <title>Complete genome sequence of Corynebacterium casei LMG S-19264T (=DSM 44701T), isolated from a smear-ripened cheese.</title>
        <authorList>
            <consortium name="US DOE Joint Genome Institute (JGI-PGF)"/>
            <person name="Walter F."/>
            <person name="Albersmeier A."/>
            <person name="Kalinowski J."/>
            <person name="Ruckert C."/>
        </authorList>
    </citation>
    <scope>NUCLEOTIDE SEQUENCE</scope>
    <source>
        <strain evidence="8">CGMCC 4.7308</strain>
    </source>
</reference>
<evidence type="ECO:0000256" key="6">
    <source>
        <dbReference type="SAM" id="MobiDB-lite"/>
    </source>
</evidence>
<evidence type="ECO:0000256" key="2">
    <source>
        <dbReference type="ARBA" id="ARBA00022475"/>
    </source>
</evidence>
<dbReference type="PANTHER" id="PTHR32196:SF72">
    <property type="entry name" value="RIBOSE IMPORT PERMEASE PROTEIN RBSC"/>
    <property type="match status" value="1"/>
</dbReference>
<comment type="subcellular location">
    <subcellularLocation>
        <location evidence="1">Cell membrane</location>
        <topology evidence="1">Multi-pass membrane protein</topology>
    </subcellularLocation>
</comment>
<evidence type="ECO:0000256" key="5">
    <source>
        <dbReference type="ARBA" id="ARBA00023136"/>
    </source>
</evidence>
<keyword evidence="5 7" id="KW-0472">Membrane</keyword>
<sequence length="346" mass="35570">MSTPDLRKSDSTTSSPVPAPSPVDAPARTRAGTLVLGRLRALGGPLAGLILLVILLSVLSPYFLRAQNLSNIISQVSDIGIMAAGATLVILVGGIDLSVAAVLALTMMFSAWLFANVHLPWGLSMILGLAMGALIGLINGILTTYGRVQAFVATLATMSAASGFTLFITDGNTINGFPSWFDKFFNLKPGGIPLVGILLVVVYLVIGFWLKYRPGGRALYAIGGNEEVARLSGLPVKWSKTRVYMIAGALAAVAGWIDIAQLDSAAPTAGTGYLLNVIAVVVIGGASLAGGVGTMGGTFIGLLIIGVLNNGLSLLHVNSNLQPVVVGIVILAAVLSDRGGIRARGA</sequence>
<dbReference type="GO" id="GO:0005886">
    <property type="term" value="C:plasma membrane"/>
    <property type="evidence" value="ECO:0007669"/>
    <property type="project" value="UniProtKB-SubCell"/>
</dbReference>
<evidence type="ECO:0000313" key="9">
    <source>
        <dbReference type="Proteomes" id="UP000655208"/>
    </source>
</evidence>
<dbReference type="InterPro" id="IPR001851">
    <property type="entry name" value="ABC_transp_permease"/>
</dbReference>
<accession>A0A917SZN6</accession>
<proteinExistence type="predicted"/>
<evidence type="ECO:0000256" key="7">
    <source>
        <dbReference type="SAM" id="Phobius"/>
    </source>
</evidence>
<comment type="caution">
    <text evidence="8">The sequence shown here is derived from an EMBL/GenBank/DDBJ whole genome shotgun (WGS) entry which is preliminary data.</text>
</comment>
<feature type="transmembrane region" description="Helical" evidence="7">
    <location>
        <begin position="323"/>
        <end position="341"/>
    </location>
</feature>
<feature type="transmembrane region" description="Helical" evidence="7">
    <location>
        <begin position="273"/>
        <end position="292"/>
    </location>
</feature>
<feature type="region of interest" description="Disordered" evidence="6">
    <location>
        <begin position="1"/>
        <end position="26"/>
    </location>
</feature>
<dbReference type="Pfam" id="PF02653">
    <property type="entry name" value="BPD_transp_2"/>
    <property type="match status" value="1"/>
</dbReference>
<dbReference type="RefSeq" id="WP_188942123.1">
    <property type="nucleotide sequence ID" value="NZ_BMNA01000004.1"/>
</dbReference>
<feature type="transmembrane region" description="Helical" evidence="7">
    <location>
        <begin position="150"/>
        <end position="169"/>
    </location>
</feature>
<evidence type="ECO:0000256" key="1">
    <source>
        <dbReference type="ARBA" id="ARBA00004651"/>
    </source>
</evidence>
<dbReference type="GO" id="GO:0022857">
    <property type="term" value="F:transmembrane transporter activity"/>
    <property type="evidence" value="ECO:0007669"/>
    <property type="project" value="InterPro"/>
</dbReference>
<protein>
    <submittedName>
        <fullName evidence="8">Ribose ABC transporter permease</fullName>
    </submittedName>
</protein>
<keyword evidence="4 7" id="KW-1133">Transmembrane helix</keyword>
<evidence type="ECO:0000256" key="3">
    <source>
        <dbReference type="ARBA" id="ARBA00022692"/>
    </source>
</evidence>
<evidence type="ECO:0000313" key="8">
    <source>
        <dbReference type="EMBL" id="GGM05130.1"/>
    </source>
</evidence>
<dbReference type="EMBL" id="BMNA01000004">
    <property type="protein sequence ID" value="GGM05130.1"/>
    <property type="molecule type" value="Genomic_DNA"/>
</dbReference>
<feature type="transmembrane region" description="Helical" evidence="7">
    <location>
        <begin position="119"/>
        <end position="138"/>
    </location>
</feature>
<feature type="transmembrane region" description="Helical" evidence="7">
    <location>
        <begin position="85"/>
        <end position="113"/>
    </location>
</feature>
<name>A0A917SZN6_9ACTN</name>
<dbReference type="Proteomes" id="UP000655208">
    <property type="component" value="Unassembled WGS sequence"/>
</dbReference>
<organism evidence="8 9">
    <name type="scientific">Nakamurella endophytica</name>
    <dbReference type="NCBI Taxonomy" id="1748367"/>
    <lineage>
        <taxon>Bacteria</taxon>
        <taxon>Bacillati</taxon>
        <taxon>Actinomycetota</taxon>
        <taxon>Actinomycetes</taxon>
        <taxon>Nakamurellales</taxon>
        <taxon>Nakamurellaceae</taxon>
        <taxon>Nakamurella</taxon>
    </lineage>
</organism>